<protein>
    <submittedName>
        <fullName evidence="12">Uncharacterized protein</fullName>
    </submittedName>
</protein>
<evidence type="ECO:0000313" key="13">
    <source>
        <dbReference type="Proteomes" id="UP000823388"/>
    </source>
</evidence>
<dbReference type="PRINTS" id="PR00723">
    <property type="entry name" value="SUBTILISIN"/>
</dbReference>
<feature type="domain" description="Subtilisin-like protease fibronectin type-III" evidence="11">
    <location>
        <begin position="731"/>
        <end position="825"/>
    </location>
</feature>
<dbReference type="SUPFAM" id="SSF52743">
    <property type="entry name" value="Subtilisin-like"/>
    <property type="match status" value="1"/>
</dbReference>
<feature type="domain" description="Peptidase S8/S53" evidence="9">
    <location>
        <begin position="165"/>
        <end position="649"/>
    </location>
</feature>
<dbReference type="InterPro" id="IPR041469">
    <property type="entry name" value="Subtilisin-like_FN3"/>
</dbReference>
<dbReference type="InterPro" id="IPR015500">
    <property type="entry name" value="Peptidase_S8_subtilisin-rel"/>
</dbReference>
<dbReference type="PROSITE" id="PS51892">
    <property type="entry name" value="SUBTILASE"/>
    <property type="match status" value="1"/>
</dbReference>
<keyword evidence="5 7" id="KW-0720">Serine protease</keyword>
<evidence type="ECO:0000259" key="11">
    <source>
        <dbReference type="Pfam" id="PF17766"/>
    </source>
</evidence>
<dbReference type="Pfam" id="PF00082">
    <property type="entry name" value="Peptidase_S8"/>
    <property type="match status" value="1"/>
</dbReference>
<evidence type="ECO:0000259" key="9">
    <source>
        <dbReference type="Pfam" id="PF00082"/>
    </source>
</evidence>
<dbReference type="Gene3D" id="3.40.50.200">
    <property type="entry name" value="Peptidase S8/S53 domain"/>
    <property type="match status" value="1"/>
</dbReference>
<reference evidence="12" key="1">
    <citation type="submission" date="2020-05" db="EMBL/GenBank/DDBJ databases">
        <title>WGS assembly of Panicum virgatum.</title>
        <authorList>
            <person name="Lovell J.T."/>
            <person name="Jenkins J."/>
            <person name="Shu S."/>
            <person name="Juenger T.E."/>
            <person name="Schmutz J."/>
        </authorList>
    </citation>
    <scope>NUCLEOTIDE SEQUENCE</scope>
    <source>
        <strain evidence="12">AP13</strain>
    </source>
</reference>
<evidence type="ECO:0000256" key="5">
    <source>
        <dbReference type="ARBA" id="ARBA00022825"/>
    </source>
</evidence>
<comment type="similarity">
    <text evidence="1 7">Belongs to the peptidase S8 family.</text>
</comment>
<feature type="active site" description="Charge relay system" evidence="6 7">
    <location>
        <position position="174"/>
    </location>
</feature>
<evidence type="ECO:0000256" key="4">
    <source>
        <dbReference type="ARBA" id="ARBA00022801"/>
    </source>
</evidence>
<gene>
    <name evidence="12" type="ORF">PVAP13_7KG042109</name>
</gene>
<evidence type="ECO:0000256" key="8">
    <source>
        <dbReference type="SAM" id="SignalP"/>
    </source>
</evidence>
<dbReference type="PROSITE" id="PS00137">
    <property type="entry name" value="SUBTILASE_HIS"/>
    <property type="match status" value="1"/>
</dbReference>
<dbReference type="OrthoDB" id="206201at2759"/>
<dbReference type="Gene3D" id="3.50.30.30">
    <property type="match status" value="1"/>
</dbReference>
<dbReference type="InterPro" id="IPR045051">
    <property type="entry name" value="SBT"/>
</dbReference>
<feature type="active site" description="Charge relay system" evidence="6 7">
    <location>
        <position position="256"/>
    </location>
</feature>
<feature type="domain" description="Inhibitor I9" evidence="10">
    <location>
        <begin position="65"/>
        <end position="136"/>
    </location>
</feature>
<dbReference type="InterPro" id="IPR022398">
    <property type="entry name" value="Peptidase_S8_His-AS"/>
</dbReference>
<dbReference type="InterPro" id="IPR000209">
    <property type="entry name" value="Peptidase_S8/S53_dom"/>
</dbReference>
<dbReference type="PROSITE" id="PS00136">
    <property type="entry name" value="SUBTILASE_ASP"/>
    <property type="match status" value="1"/>
</dbReference>
<keyword evidence="3 8" id="KW-0732">Signal</keyword>
<dbReference type="GO" id="GO:0004252">
    <property type="term" value="F:serine-type endopeptidase activity"/>
    <property type="evidence" value="ECO:0007669"/>
    <property type="project" value="UniProtKB-UniRule"/>
</dbReference>
<dbReference type="Gene3D" id="2.60.40.2310">
    <property type="match status" value="1"/>
</dbReference>
<sequence>MSSRHRGFLLRLLFAAVAASAVSARAARDQEEKPSIYLVLLHGEPLAAAIQRGVDRNATWHRAQKRREARFHDRLLRRAAVDEGGGGGGGSYHCRKIYSFQHAVNGFAIHATASLAERLRAAPEVAAVEEDVGTRLMTTYTPQFLGPPNGVWRRHWDGGGGADDGEGVLVGVVDSGIDPAHPSFAYVPRARADDDDDGVGARPPFTAGGACSVGPMFPPGACNGKIVTARYFAGGAAAVLPLDPSRDLSPFDAEGHGSHVASIAAGNQGVPVVVGGAMYGFASGMAPSARLAVYKAVYPAGGTMADLIAAIDQATQDKVDVLVLSVGPDERPTSKVTFLSMLDIVLLSARRAGVFIAQAAGNRGPAESSVVSYSPWVTTVAASTTGRRYTSRLLLGDGRHVPGLGLSAPTLEYRLVAAKDAAAPDAASMERAEECQDTEALRWRAGVLRGSIVVCSFSRGFYNGTSTVTAILDVAEALGFAGFVLVASEQYGDFLAQPLPFRVPGVMVPRVADAQVMWSYYAAHTVYAGNATMFGAAAAIAEGRVATFTDVAPVVARYSSRGPDVTDGESTPADVLKPDILAPGDQIWAAWSAPSVNQPILAGNHFAMVSGTSMAAPHVGGVAALINRRHPSWGPAAIASALSTTARRHDERKVPIMSEDFEIGSLVPATPFDCGAGFVNPAGALDPGLVIAPEPHDYVAFLCSLPQLSPDDVRAATGVACQVPPLASPADLNVPSVTVSALRGSLSIRRRVTNVASDAETYLCSTLPPAGVEVAVRPGWFEVAPGETRELAVELSVTRASGAFSFGEIVLTGSLGHLARLPLAVRPLATT</sequence>
<dbReference type="InterPro" id="IPR010259">
    <property type="entry name" value="S8pro/Inhibitor_I9"/>
</dbReference>
<keyword evidence="13" id="KW-1185">Reference proteome</keyword>
<dbReference type="AlphaFoldDB" id="A0A8T0QCE3"/>
<comment type="caution">
    <text evidence="12">The sequence shown here is derived from an EMBL/GenBank/DDBJ whole genome shotgun (WGS) entry which is preliminary data.</text>
</comment>
<proteinExistence type="inferred from homology"/>
<evidence type="ECO:0000256" key="6">
    <source>
        <dbReference type="PIRSR" id="PIRSR615500-1"/>
    </source>
</evidence>
<feature type="chain" id="PRO_5035891340" evidence="8">
    <location>
        <begin position="20"/>
        <end position="831"/>
    </location>
</feature>
<evidence type="ECO:0000256" key="3">
    <source>
        <dbReference type="ARBA" id="ARBA00022729"/>
    </source>
</evidence>
<keyword evidence="2 7" id="KW-0645">Protease</keyword>
<dbReference type="Pfam" id="PF17766">
    <property type="entry name" value="fn3_6"/>
    <property type="match status" value="1"/>
</dbReference>
<dbReference type="InterPro" id="IPR023827">
    <property type="entry name" value="Peptidase_S8_Asp-AS"/>
</dbReference>
<evidence type="ECO:0000259" key="10">
    <source>
        <dbReference type="Pfam" id="PF05922"/>
    </source>
</evidence>
<evidence type="ECO:0000256" key="2">
    <source>
        <dbReference type="ARBA" id="ARBA00022670"/>
    </source>
</evidence>
<organism evidence="12 13">
    <name type="scientific">Panicum virgatum</name>
    <name type="common">Blackwell switchgrass</name>
    <dbReference type="NCBI Taxonomy" id="38727"/>
    <lineage>
        <taxon>Eukaryota</taxon>
        <taxon>Viridiplantae</taxon>
        <taxon>Streptophyta</taxon>
        <taxon>Embryophyta</taxon>
        <taxon>Tracheophyta</taxon>
        <taxon>Spermatophyta</taxon>
        <taxon>Magnoliopsida</taxon>
        <taxon>Liliopsida</taxon>
        <taxon>Poales</taxon>
        <taxon>Poaceae</taxon>
        <taxon>PACMAD clade</taxon>
        <taxon>Panicoideae</taxon>
        <taxon>Panicodae</taxon>
        <taxon>Paniceae</taxon>
        <taxon>Panicinae</taxon>
        <taxon>Panicum</taxon>
        <taxon>Panicum sect. Hiantes</taxon>
    </lineage>
</organism>
<feature type="signal peptide" evidence="8">
    <location>
        <begin position="1"/>
        <end position="19"/>
    </location>
</feature>
<dbReference type="InterPro" id="IPR036852">
    <property type="entry name" value="Peptidase_S8/S53_dom_sf"/>
</dbReference>
<dbReference type="EMBL" id="CM029049">
    <property type="protein sequence ID" value="KAG2570489.1"/>
    <property type="molecule type" value="Genomic_DNA"/>
</dbReference>
<dbReference type="GO" id="GO:0006508">
    <property type="term" value="P:proteolysis"/>
    <property type="evidence" value="ECO:0007669"/>
    <property type="project" value="UniProtKB-KW"/>
</dbReference>
<keyword evidence="4 7" id="KW-0378">Hydrolase</keyword>
<feature type="active site" description="Charge relay system" evidence="6 7">
    <location>
        <position position="613"/>
    </location>
</feature>
<evidence type="ECO:0000256" key="7">
    <source>
        <dbReference type="PROSITE-ProRule" id="PRU01240"/>
    </source>
</evidence>
<accession>A0A8T0QCE3</accession>
<dbReference type="PANTHER" id="PTHR10795">
    <property type="entry name" value="PROPROTEIN CONVERTASE SUBTILISIN/KEXIN"/>
    <property type="match status" value="1"/>
</dbReference>
<dbReference type="Proteomes" id="UP000823388">
    <property type="component" value="Chromosome 7K"/>
</dbReference>
<evidence type="ECO:0000256" key="1">
    <source>
        <dbReference type="ARBA" id="ARBA00011073"/>
    </source>
</evidence>
<name>A0A8T0QCE3_PANVG</name>
<dbReference type="CDD" id="cd02120">
    <property type="entry name" value="PA_subtilisin_like"/>
    <property type="match status" value="1"/>
</dbReference>
<evidence type="ECO:0000313" key="12">
    <source>
        <dbReference type="EMBL" id="KAG2570489.1"/>
    </source>
</evidence>
<dbReference type="Pfam" id="PF05922">
    <property type="entry name" value="Inhibitor_I9"/>
    <property type="match status" value="1"/>
</dbReference>